<dbReference type="PANTHER" id="PTHR25465">
    <property type="entry name" value="B-BOX DOMAIN CONTAINING"/>
    <property type="match status" value="1"/>
</dbReference>
<dbReference type="PROSITE" id="PS50089">
    <property type="entry name" value="ZF_RING_2"/>
    <property type="match status" value="1"/>
</dbReference>
<dbReference type="InterPro" id="IPR001841">
    <property type="entry name" value="Znf_RING"/>
</dbReference>
<dbReference type="InterPro" id="IPR027370">
    <property type="entry name" value="Znf-RING_euk"/>
</dbReference>
<gene>
    <name evidence="8" type="primary">LOC105906900</name>
</gene>
<dbReference type="InterPro" id="IPR051051">
    <property type="entry name" value="E3_ubiq-ligase_TRIM/RNF"/>
</dbReference>
<dbReference type="SMART" id="SM00336">
    <property type="entry name" value="BBOX"/>
    <property type="match status" value="1"/>
</dbReference>
<feature type="domain" description="B box-type" evidence="6">
    <location>
        <begin position="137"/>
        <end position="178"/>
    </location>
</feature>
<dbReference type="PROSITE" id="PS00518">
    <property type="entry name" value="ZF_RING_1"/>
    <property type="match status" value="1"/>
</dbReference>
<dbReference type="SMART" id="SM00184">
    <property type="entry name" value="RING"/>
    <property type="match status" value="1"/>
</dbReference>
<dbReference type="Pfam" id="PF13445">
    <property type="entry name" value="zf-RING_UBOX"/>
    <property type="match status" value="1"/>
</dbReference>
<evidence type="ECO:0000313" key="7">
    <source>
        <dbReference type="Proteomes" id="UP000515152"/>
    </source>
</evidence>
<keyword evidence="7" id="KW-1185">Reference proteome</keyword>
<evidence type="ECO:0000256" key="2">
    <source>
        <dbReference type="ARBA" id="ARBA00022771"/>
    </source>
</evidence>
<feature type="domain" description="RING-type" evidence="5">
    <location>
        <begin position="10"/>
        <end position="58"/>
    </location>
</feature>
<dbReference type="OrthoDB" id="6105938at2759"/>
<evidence type="ECO:0000259" key="6">
    <source>
        <dbReference type="PROSITE" id="PS50119"/>
    </source>
</evidence>
<reference evidence="8" key="1">
    <citation type="submission" date="2025-08" db="UniProtKB">
        <authorList>
            <consortium name="RefSeq"/>
        </authorList>
    </citation>
    <scope>IDENTIFICATION</scope>
</reference>
<name>A0A6P8EVH2_CLUHA</name>
<sequence length="382" mass="42948">MGSMDEELTCPMCRDLFNKAHLLPCGHSLCQSCVREAWGPRSAEQDGRKGRFVCLQCQEEQRVVLCDCCLPTGEKDGDSGSDGGGCDGGDGGGRQGRAVAVKTCMRCEVSLCTKHLQPHLDCPAFSSHLLVEPLGDLSCRRCPQHKELFRYLCSDDGLYLCADCILEGAHRQHRVRGLKKVEEDLKVTLKGLLQKTQDKIKEGEKILKGHEKTIRTLSESAEMDKAQADRLSSGLQLRVEQLVSALTESTQHERQEALQSLQEDGGRLRADLTQTEVINHYITALLEERDPFLLIWALQCDDSKLMNDLNLPVFSPKSADIDRKRILEYLEHKYREFITSTLRCLSDLKRELCRCLHCYLGEFCSSFSSTDPLRQGVSQSCY</sequence>
<dbReference type="GeneID" id="105906900"/>
<dbReference type="AlphaFoldDB" id="A0A6P8EVH2"/>
<evidence type="ECO:0000256" key="4">
    <source>
        <dbReference type="PROSITE-ProRule" id="PRU00024"/>
    </source>
</evidence>
<dbReference type="PROSITE" id="PS50119">
    <property type="entry name" value="ZF_BBOX"/>
    <property type="match status" value="1"/>
</dbReference>
<proteinExistence type="predicted"/>
<keyword evidence="1" id="KW-0479">Metal-binding</keyword>
<evidence type="ECO:0000256" key="3">
    <source>
        <dbReference type="ARBA" id="ARBA00022833"/>
    </source>
</evidence>
<evidence type="ECO:0000259" key="5">
    <source>
        <dbReference type="PROSITE" id="PS50089"/>
    </source>
</evidence>
<dbReference type="RefSeq" id="XP_031416171.2">
    <property type="nucleotide sequence ID" value="XM_031560311.2"/>
</dbReference>
<dbReference type="InterPro" id="IPR000315">
    <property type="entry name" value="Znf_B-box"/>
</dbReference>
<dbReference type="Proteomes" id="UP000515152">
    <property type="component" value="Chromosome 22"/>
</dbReference>
<organism evidence="7 8">
    <name type="scientific">Clupea harengus</name>
    <name type="common">Atlantic herring</name>
    <dbReference type="NCBI Taxonomy" id="7950"/>
    <lineage>
        <taxon>Eukaryota</taxon>
        <taxon>Metazoa</taxon>
        <taxon>Chordata</taxon>
        <taxon>Craniata</taxon>
        <taxon>Vertebrata</taxon>
        <taxon>Euteleostomi</taxon>
        <taxon>Actinopterygii</taxon>
        <taxon>Neopterygii</taxon>
        <taxon>Teleostei</taxon>
        <taxon>Clupei</taxon>
        <taxon>Clupeiformes</taxon>
        <taxon>Clupeoidei</taxon>
        <taxon>Clupeidae</taxon>
        <taxon>Clupea</taxon>
    </lineage>
</organism>
<evidence type="ECO:0000313" key="8">
    <source>
        <dbReference type="RefSeq" id="XP_031416171.2"/>
    </source>
</evidence>
<keyword evidence="2 4" id="KW-0863">Zinc-finger</keyword>
<protein>
    <submittedName>
        <fullName evidence="8">E3 ubiquitin/ISG15 ligase TRIM25-like</fullName>
    </submittedName>
</protein>
<keyword evidence="3" id="KW-0862">Zinc</keyword>
<dbReference type="PANTHER" id="PTHR25465:SF73">
    <property type="entry name" value="E3 UBIQUITIN_ISG15 LIGASE TRIM25 ISOFORM X1"/>
    <property type="match status" value="1"/>
</dbReference>
<dbReference type="GO" id="GO:0008270">
    <property type="term" value="F:zinc ion binding"/>
    <property type="evidence" value="ECO:0007669"/>
    <property type="project" value="UniProtKB-KW"/>
</dbReference>
<evidence type="ECO:0000256" key="1">
    <source>
        <dbReference type="ARBA" id="ARBA00022723"/>
    </source>
</evidence>
<dbReference type="InterPro" id="IPR017907">
    <property type="entry name" value="Znf_RING_CS"/>
</dbReference>
<accession>A0A6P8EVH2</accession>
<dbReference type="KEGG" id="char:105906900"/>
<dbReference type="Pfam" id="PF00643">
    <property type="entry name" value="zf-B_box"/>
    <property type="match status" value="1"/>
</dbReference>